<comment type="caution">
    <text evidence="1">The sequence shown here is derived from an EMBL/GenBank/DDBJ whole genome shotgun (WGS) entry which is preliminary data.</text>
</comment>
<proteinExistence type="predicted"/>
<dbReference type="EMBL" id="ACCF01000115">
    <property type="protein sequence ID" value="EEF67798.1"/>
    <property type="molecule type" value="Genomic_DNA"/>
</dbReference>
<dbReference type="Proteomes" id="UP000005950">
    <property type="component" value="Unassembled WGS sequence"/>
</dbReference>
<dbReference type="STRING" id="545696.HOLDEFILI_02044"/>
<sequence length="59" mass="7079">MSALNSNKKECRCFIIYPRISSPAYFDPYLIPPRLSVWLFDFTNRLRFDPAVYPRFVVF</sequence>
<evidence type="ECO:0000313" key="2">
    <source>
        <dbReference type="Proteomes" id="UP000005950"/>
    </source>
</evidence>
<organism evidence="1 2">
    <name type="scientific">Holdemania filiformis DSM 12042</name>
    <dbReference type="NCBI Taxonomy" id="545696"/>
    <lineage>
        <taxon>Bacteria</taxon>
        <taxon>Bacillati</taxon>
        <taxon>Bacillota</taxon>
        <taxon>Erysipelotrichia</taxon>
        <taxon>Erysipelotrichales</taxon>
        <taxon>Erysipelotrichaceae</taxon>
        <taxon>Holdemania</taxon>
    </lineage>
</organism>
<gene>
    <name evidence="1" type="ORF">HOLDEFILI_02044</name>
</gene>
<reference evidence="1 2" key="1">
    <citation type="submission" date="2008-12" db="EMBL/GenBank/DDBJ databases">
        <authorList>
            <person name="Fulton L."/>
            <person name="Clifton S."/>
            <person name="Fulton B."/>
            <person name="Xu J."/>
            <person name="Minx P."/>
            <person name="Pepin K.H."/>
            <person name="Johnson M."/>
            <person name="Bhonagiri V."/>
            <person name="Nash W.E."/>
            <person name="Mardis E.R."/>
            <person name="Wilson R.K."/>
        </authorList>
    </citation>
    <scope>NUCLEOTIDE SEQUENCE [LARGE SCALE GENOMIC DNA]</scope>
    <source>
        <strain evidence="1 2">DSM 12042</strain>
    </source>
</reference>
<dbReference type="HOGENOM" id="CLU_2954270_0_0_9"/>
<accession>B9Y897</accession>
<dbReference type="AlphaFoldDB" id="B9Y897"/>
<protein>
    <submittedName>
        <fullName evidence="1">Uncharacterized protein</fullName>
    </submittedName>
</protein>
<name>B9Y897_9FIRM</name>
<reference evidence="1 2" key="2">
    <citation type="submission" date="2009-02" db="EMBL/GenBank/DDBJ databases">
        <title>Draft genome sequence of Holdemania filiformis DSM 12042.</title>
        <authorList>
            <person name="Sudarsanam P."/>
            <person name="Ley R."/>
            <person name="Guruge J."/>
            <person name="Turnbaugh P.J."/>
            <person name="Mahowald M."/>
            <person name="Liep D."/>
            <person name="Gordon J."/>
        </authorList>
    </citation>
    <scope>NUCLEOTIDE SEQUENCE [LARGE SCALE GENOMIC DNA]</scope>
    <source>
        <strain evidence="1 2">DSM 12042</strain>
    </source>
</reference>
<evidence type="ECO:0000313" key="1">
    <source>
        <dbReference type="EMBL" id="EEF67798.1"/>
    </source>
</evidence>